<keyword evidence="1" id="KW-0812">Transmembrane</keyword>
<dbReference type="AlphaFoldDB" id="B8EKM7"/>
<dbReference type="STRING" id="395965.Msil_2468"/>
<dbReference type="Proteomes" id="UP000002257">
    <property type="component" value="Chromosome"/>
</dbReference>
<evidence type="ECO:0000256" key="1">
    <source>
        <dbReference type="SAM" id="Phobius"/>
    </source>
</evidence>
<dbReference type="eggNOG" id="COG2304">
    <property type="taxonomic scope" value="Bacteria"/>
</dbReference>
<keyword evidence="3" id="KW-1185">Reference proteome</keyword>
<evidence type="ECO:0000313" key="3">
    <source>
        <dbReference type="Proteomes" id="UP000002257"/>
    </source>
</evidence>
<accession>B8EKM7</accession>
<dbReference type="KEGG" id="msl:Msil_2468"/>
<dbReference type="InterPro" id="IPR036465">
    <property type="entry name" value="vWFA_dom_sf"/>
</dbReference>
<protein>
    <submittedName>
        <fullName evidence="2">von Willebrand factor type A</fullName>
    </submittedName>
</protein>
<sequence>MIAFGSFALLRPWWLLALPLAAMAFYAIKTRGGGLGQWERAVDPPLLSAMARRGLLAPGGKSDLAPALWALVVLALALSGPALKRRDADRFRNLDANLILVDLSSEATDRAQLRQATTAAHLALEAGAARQTGLIVYAGDAYLAAPMTDDSAATGSLIFALDGETVPDPGVRPDRALALARRLAANAKIVAGDVTVISSGAGVNEAALSEARALAAAGLKVHTLFASQDSRGESGQGAGRAALAKLAAAGAGVAADAGGPSPVTAAIAGRAIRRLGGSSVASLYWRDYGRYLAFAACLPLLLAFRRIAR</sequence>
<name>B8EKM7_METSB</name>
<dbReference type="OrthoDB" id="8005957at2"/>
<gene>
    <name evidence="2" type="ordered locus">Msil_2468</name>
</gene>
<dbReference type="HOGENOM" id="CLU_024570_1_1_5"/>
<keyword evidence="1" id="KW-0472">Membrane</keyword>
<evidence type="ECO:0000313" key="2">
    <source>
        <dbReference type="EMBL" id="ACK51397.1"/>
    </source>
</evidence>
<proteinExistence type="predicted"/>
<dbReference type="EMBL" id="CP001280">
    <property type="protein sequence ID" value="ACK51397.1"/>
    <property type="molecule type" value="Genomic_DNA"/>
</dbReference>
<dbReference type="RefSeq" id="WP_012591466.1">
    <property type="nucleotide sequence ID" value="NC_011666.1"/>
</dbReference>
<feature type="transmembrane region" description="Helical" evidence="1">
    <location>
        <begin position="12"/>
        <end position="28"/>
    </location>
</feature>
<keyword evidence="1" id="KW-1133">Transmembrane helix</keyword>
<dbReference type="Gene3D" id="3.40.50.410">
    <property type="entry name" value="von Willebrand factor, type A domain"/>
    <property type="match status" value="1"/>
</dbReference>
<feature type="transmembrane region" description="Helical" evidence="1">
    <location>
        <begin position="64"/>
        <end position="83"/>
    </location>
</feature>
<dbReference type="SUPFAM" id="SSF53300">
    <property type="entry name" value="vWA-like"/>
    <property type="match status" value="1"/>
</dbReference>
<reference evidence="2 3" key="1">
    <citation type="journal article" date="2010" name="J. Bacteriol.">
        <title>Complete genome sequence of the aerobic facultative methanotroph Methylocella silvestris BL2.</title>
        <authorList>
            <person name="Chen Y."/>
            <person name="Crombie A."/>
            <person name="Rahman M.T."/>
            <person name="Dedysh S.N."/>
            <person name="Liesack W."/>
            <person name="Stott M.B."/>
            <person name="Alam M."/>
            <person name="Theisen A.R."/>
            <person name="Murrell J.C."/>
            <person name="Dunfield P.F."/>
        </authorList>
    </citation>
    <scope>NUCLEOTIDE SEQUENCE [LARGE SCALE GENOMIC DNA]</scope>
    <source>
        <strain evidence="3">DSM 15510 / CIP 108128 / LMG 27833 / NCIMB 13906 / BL2</strain>
    </source>
</reference>
<organism evidence="2 3">
    <name type="scientific">Methylocella silvestris (strain DSM 15510 / CIP 108128 / LMG 27833 / NCIMB 13906 / BL2)</name>
    <dbReference type="NCBI Taxonomy" id="395965"/>
    <lineage>
        <taxon>Bacteria</taxon>
        <taxon>Pseudomonadati</taxon>
        <taxon>Pseudomonadota</taxon>
        <taxon>Alphaproteobacteria</taxon>
        <taxon>Hyphomicrobiales</taxon>
        <taxon>Beijerinckiaceae</taxon>
        <taxon>Methylocella</taxon>
    </lineage>
</organism>